<dbReference type="AlphaFoldDB" id="A0AA88TQ01"/>
<evidence type="ECO:0000313" key="2">
    <source>
        <dbReference type="Proteomes" id="UP001187343"/>
    </source>
</evidence>
<gene>
    <name evidence="1" type="ORF">Q8A67_009949</name>
</gene>
<dbReference type="EMBL" id="JAUYZG010000009">
    <property type="protein sequence ID" value="KAK2898531.1"/>
    <property type="molecule type" value="Genomic_DNA"/>
</dbReference>
<protein>
    <submittedName>
        <fullName evidence="1">Uncharacterized protein</fullName>
    </submittedName>
</protein>
<comment type="caution">
    <text evidence="1">The sequence shown here is derived from an EMBL/GenBank/DDBJ whole genome shotgun (WGS) entry which is preliminary data.</text>
</comment>
<organism evidence="1 2">
    <name type="scientific">Cirrhinus molitorella</name>
    <name type="common">mud carp</name>
    <dbReference type="NCBI Taxonomy" id="172907"/>
    <lineage>
        <taxon>Eukaryota</taxon>
        <taxon>Metazoa</taxon>
        <taxon>Chordata</taxon>
        <taxon>Craniata</taxon>
        <taxon>Vertebrata</taxon>
        <taxon>Euteleostomi</taxon>
        <taxon>Actinopterygii</taxon>
        <taxon>Neopterygii</taxon>
        <taxon>Teleostei</taxon>
        <taxon>Ostariophysi</taxon>
        <taxon>Cypriniformes</taxon>
        <taxon>Cyprinidae</taxon>
        <taxon>Labeoninae</taxon>
        <taxon>Labeonini</taxon>
        <taxon>Cirrhinus</taxon>
    </lineage>
</organism>
<dbReference type="Proteomes" id="UP001187343">
    <property type="component" value="Unassembled WGS sequence"/>
</dbReference>
<evidence type="ECO:0000313" key="1">
    <source>
        <dbReference type="EMBL" id="KAK2898531.1"/>
    </source>
</evidence>
<accession>A0AA88TQ01</accession>
<keyword evidence="2" id="KW-1185">Reference proteome</keyword>
<reference evidence="1" key="1">
    <citation type="submission" date="2023-08" db="EMBL/GenBank/DDBJ databases">
        <title>Chromosome-level Genome Assembly of mud carp (Cirrhinus molitorella).</title>
        <authorList>
            <person name="Liu H."/>
        </authorList>
    </citation>
    <scope>NUCLEOTIDE SEQUENCE</scope>
    <source>
        <strain evidence="1">Prfri</strain>
        <tissue evidence="1">Muscle</tissue>
    </source>
</reference>
<name>A0AA88TQ01_9TELE</name>
<sequence length="68" mass="7457">MWKHLGNQPVMNISGPRTFLTDPTTVVSKLRQELKRAHRLSLPLQRTSQTASAAPVSPARQAPPLKSG</sequence>
<proteinExistence type="predicted"/>